<protein>
    <recommendedName>
        <fullName evidence="4">DUF4468 domain-containing protein</fullName>
    </recommendedName>
</protein>
<keyword evidence="3" id="KW-1185">Reference proteome</keyword>
<evidence type="ECO:0008006" key="4">
    <source>
        <dbReference type="Google" id="ProtNLM"/>
    </source>
</evidence>
<dbReference type="RefSeq" id="WP_344815756.1">
    <property type="nucleotide sequence ID" value="NZ_BAABCT010000002.1"/>
</dbReference>
<accession>A0ABP7VI65</accession>
<sequence>MKKIKLYILLLLCSLSIKAQDIKIDSTNYCNFYDYTEHYKNSEVKSFGLTRTMIIDIVSDEMQKLGFKGISTFRIIKIEEGKYITSICYSDKSNCGFLFDEVYETEHNQEDRKWKSLSKKYSGNDYVEKIVSLDGSYKFVNIKEVPNNLHILKMNDYWYQQSTNPEKNKKLVSKEFIESLLREDVRSFLKNKKP</sequence>
<dbReference type="Proteomes" id="UP001500367">
    <property type="component" value="Unassembled WGS sequence"/>
</dbReference>
<gene>
    <name evidence="2" type="ORF">GCM10022389_11120</name>
</gene>
<keyword evidence="1" id="KW-0732">Signal</keyword>
<comment type="caution">
    <text evidence="2">The sequence shown here is derived from an EMBL/GenBank/DDBJ whole genome shotgun (WGS) entry which is preliminary data.</text>
</comment>
<evidence type="ECO:0000256" key="1">
    <source>
        <dbReference type="SAM" id="SignalP"/>
    </source>
</evidence>
<evidence type="ECO:0000313" key="3">
    <source>
        <dbReference type="Proteomes" id="UP001500367"/>
    </source>
</evidence>
<feature type="signal peptide" evidence="1">
    <location>
        <begin position="1"/>
        <end position="19"/>
    </location>
</feature>
<reference evidence="3" key="1">
    <citation type="journal article" date="2019" name="Int. J. Syst. Evol. Microbiol.">
        <title>The Global Catalogue of Microorganisms (GCM) 10K type strain sequencing project: providing services to taxonomists for standard genome sequencing and annotation.</title>
        <authorList>
            <consortium name="The Broad Institute Genomics Platform"/>
            <consortium name="The Broad Institute Genome Sequencing Center for Infectious Disease"/>
            <person name="Wu L."/>
            <person name="Ma J."/>
        </authorList>
    </citation>
    <scope>NUCLEOTIDE SEQUENCE [LARGE SCALE GENOMIC DNA]</scope>
    <source>
        <strain evidence="3">JCM 17069</strain>
    </source>
</reference>
<dbReference type="EMBL" id="BAABCT010000002">
    <property type="protein sequence ID" value="GAA4067795.1"/>
    <property type="molecule type" value="Genomic_DNA"/>
</dbReference>
<name>A0ABP7VI65_9FLAO</name>
<feature type="chain" id="PRO_5047358113" description="DUF4468 domain-containing protein" evidence="1">
    <location>
        <begin position="20"/>
        <end position="194"/>
    </location>
</feature>
<organism evidence="2 3">
    <name type="scientific">Flavobacterium cheonanense</name>
    <dbReference type="NCBI Taxonomy" id="706183"/>
    <lineage>
        <taxon>Bacteria</taxon>
        <taxon>Pseudomonadati</taxon>
        <taxon>Bacteroidota</taxon>
        <taxon>Flavobacteriia</taxon>
        <taxon>Flavobacteriales</taxon>
        <taxon>Flavobacteriaceae</taxon>
        <taxon>Flavobacterium</taxon>
    </lineage>
</organism>
<evidence type="ECO:0000313" key="2">
    <source>
        <dbReference type="EMBL" id="GAA4067795.1"/>
    </source>
</evidence>
<proteinExistence type="predicted"/>